<dbReference type="EMBL" id="GBXM01072807">
    <property type="protein sequence ID" value="JAH35770.1"/>
    <property type="molecule type" value="Transcribed_RNA"/>
</dbReference>
<reference evidence="1" key="2">
    <citation type="journal article" date="2015" name="Fish Shellfish Immunol.">
        <title>Early steps in the European eel (Anguilla anguilla)-Vibrio vulnificus interaction in the gills: Role of the RtxA13 toxin.</title>
        <authorList>
            <person name="Callol A."/>
            <person name="Pajuelo D."/>
            <person name="Ebbesson L."/>
            <person name="Teles M."/>
            <person name="MacKenzie S."/>
            <person name="Amaro C."/>
        </authorList>
    </citation>
    <scope>NUCLEOTIDE SEQUENCE</scope>
</reference>
<organism evidence="1">
    <name type="scientific">Anguilla anguilla</name>
    <name type="common">European freshwater eel</name>
    <name type="synonym">Muraena anguilla</name>
    <dbReference type="NCBI Taxonomy" id="7936"/>
    <lineage>
        <taxon>Eukaryota</taxon>
        <taxon>Metazoa</taxon>
        <taxon>Chordata</taxon>
        <taxon>Craniata</taxon>
        <taxon>Vertebrata</taxon>
        <taxon>Euteleostomi</taxon>
        <taxon>Actinopterygii</taxon>
        <taxon>Neopterygii</taxon>
        <taxon>Teleostei</taxon>
        <taxon>Anguilliformes</taxon>
        <taxon>Anguillidae</taxon>
        <taxon>Anguilla</taxon>
    </lineage>
</organism>
<sequence length="46" mass="5350">MKPEVFLVEFLHISYDIGIYLKLCGNNSTVLQPFTIYYEVSKLLPL</sequence>
<evidence type="ECO:0000313" key="1">
    <source>
        <dbReference type="EMBL" id="JAH35770.1"/>
    </source>
</evidence>
<name>A0A0E9S549_ANGAN</name>
<proteinExistence type="predicted"/>
<accession>A0A0E9S549</accession>
<protein>
    <submittedName>
        <fullName evidence="1">Uncharacterized protein</fullName>
    </submittedName>
</protein>
<dbReference type="AlphaFoldDB" id="A0A0E9S549"/>
<reference evidence="1" key="1">
    <citation type="submission" date="2014-11" db="EMBL/GenBank/DDBJ databases">
        <authorList>
            <person name="Amaro Gonzalez C."/>
        </authorList>
    </citation>
    <scope>NUCLEOTIDE SEQUENCE</scope>
</reference>